<keyword evidence="6" id="KW-0547">Nucleotide-binding</keyword>
<keyword evidence="7 18" id="KW-0418">Kinase</keyword>
<evidence type="ECO:0000256" key="10">
    <source>
        <dbReference type="ARBA" id="ARBA00023211"/>
    </source>
</evidence>
<proteinExistence type="inferred from homology"/>
<dbReference type="InterPro" id="IPR036554">
    <property type="entry name" value="GHMP_kinase_C_sf"/>
</dbReference>
<evidence type="ECO:0000256" key="7">
    <source>
        <dbReference type="ARBA" id="ARBA00022777"/>
    </source>
</evidence>
<sequence length="747" mass="84737">MERNGPSPAAIEHKAYARFGLLGNTSDIYCGRTISLNIENFWASVHLEPSSDLYIVPHPTHDLVKFTSLSHLVHRLDNEGYYGGVRLLMAICKVFTKYCKENGIHLHNNNFSFSYETNIPRQDFNTEMMSKHGHGNYASLDTSLLPPLHLIYAENPSDSGKETPQNWTGMDLTVIVVSIRDWTLPNTAWLYLIRYWEYFIWHWQSQISSLALAVHAVNTSGRLTPCGEHHRRSCGEGHAYKSPCLFCFQFCKTTGLFPQNLLLFFARMERNGPSSAVIEHKAYARIGLLGNPSDVYYGRTISLNIENFWASVRLEPSSDLYIIPHPTHDLVQFTSLSHLVNRLDKEGYYGGVRLLMATCKVFTNYCKENGIHLHNNNFSLSYDTNIPRQTGLSGSSAIVCAAFSCLLDFYNVRDKIAVEIRPQLILNAEKELGIVAGLQDRVAQVYGGLVDMDFNKEMMSKHGHGNYTPLDTSLLPPLHLIYAENPSDSGKVHSQVRQRWLDGDKFIISSMEEVANLALEGKTALLEMNNAKLATLMNRNFDLRRLMFGDAALGALNIEMVEVARRVGAASKFTGSGGAVVAFCPDGPSQVELLEDACKKSGFSIVPVKNSHLWMSKRTGPDQELDRNQEEPNWNQNRRFQSWFLILRFFGSWIIQHSKLTLTTIINRGIRSGFSTGRRVLDPYRTRLSTPIVKALICTQDWVRKSRTQNKWVDGEDLIKDDEIVKDMEEQLDKLIRRDKEKQTVEL</sequence>
<name>A0A2U1MSE2_ARTAN</name>
<comment type="catalytic activity">
    <reaction evidence="14">
        <text>D-glucuronate + ATP = 1-phospho-alpha-D-glucuronate + ADP + H(+)</text>
        <dbReference type="Rhea" id="RHEA:17005"/>
        <dbReference type="ChEBI" id="CHEBI:15378"/>
        <dbReference type="ChEBI" id="CHEBI:30616"/>
        <dbReference type="ChEBI" id="CHEBI:57897"/>
        <dbReference type="ChEBI" id="CHEBI:58720"/>
        <dbReference type="ChEBI" id="CHEBI:456216"/>
        <dbReference type="EC" id="2.7.1.43"/>
    </reaction>
</comment>
<evidence type="ECO:0000256" key="1">
    <source>
        <dbReference type="ARBA" id="ARBA00001936"/>
    </source>
</evidence>
<keyword evidence="10" id="KW-0464">Manganese</keyword>
<dbReference type="STRING" id="35608.A0A2U1MSE2"/>
<keyword evidence="4" id="KW-0808">Transferase</keyword>
<evidence type="ECO:0000256" key="11">
    <source>
        <dbReference type="ARBA" id="ARBA00023277"/>
    </source>
</evidence>
<dbReference type="PANTHER" id="PTHR38710:SF1">
    <property type="entry name" value="WITH PUTATIVE URIDYL PYROPHOSPHORYLASE-RELATED"/>
    <property type="match status" value="1"/>
</dbReference>
<keyword evidence="12" id="KW-0170">Cobalt</keyword>
<reference evidence="18 19" key="1">
    <citation type="journal article" date="2018" name="Mol. Plant">
        <title>The genome of Artemisia annua provides insight into the evolution of Asteraceae family and artemisinin biosynthesis.</title>
        <authorList>
            <person name="Shen Q."/>
            <person name="Zhang L."/>
            <person name="Liao Z."/>
            <person name="Wang S."/>
            <person name="Yan T."/>
            <person name="Shi P."/>
            <person name="Liu M."/>
            <person name="Fu X."/>
            <person name="Pan Q."/>
            <person name="Wang Y."/>
            <person name="Lv Z."/>
            <person name="Lu X."/>
            <person name="Zhang F."/>
            <person name="Jiang W."/>
            <person name="Ma Y."/>
            <person name="Chen M."/>
            <person name="Hao X."/>
            <person name="Li L."/>
            <person name="Tang Y."/>
            <person name="Lv G."/>
            <person name="Zhou Y."/>
            <person name="Sun X."/>
            <person name="Brodelius P.E."/>
            <person name="Rose J.K.C."/>
            <person name="Tang K."/>
        </authorList>
    </citation>
    <scope>NUCLEOTIDE SEQUENCE [LARGE SCALE GENOMIC DNA]</scope>
    <source>
        <strain evidence="19">cv. Huhao1</strain>
        <tissue evidence="18">Leaf</tissue>
    </source>
</reference>
<dbReference type="GO" id="GO:0005524">
    <property type="term" value="F:ATP binding"/>
    <property type="evidence" value="ECO:0007669"/>
    <property type="project" value="UniProtKB-KW"/>
</dbReference>
<accession>A0A2U1MSE2</accession>
<evidence type="ECO:0000256" key="2">
    <source>
        <dbReference type="ARBA" id="ARBA00001941"/>
    </source>
</evidence>
<dbReference type="AlphaFoldDB" id="A0A2U1MSE2"/>
<evidence type="ECO:0000256" key="8">
    <source>
        <dbReference type="ARBA" id="ARBA00022840"/>
    </source>
</evidence>
<comment type="cofactor">
    <cofactor evidence="1">
        <name>Mn(2+)</name>
        <dbReference type="ChEBI" id="CHEBI:29035"/>
    </cofactor>
</comment>
<organism evidence="18 19">
    <name type="scientific">Artemisia annua</name>
    <name type="common">Sweet wormwood</name>
    <dbReference type="NCBI Taxonomy" id="35608"/>
    <lineage>
        <taxon>Eukaryota</taxon>
        <taxon>Viridiplantae</taxon>
        <taxon>Streptophyta</taxon>
        <taxon>Embryophyta</taxon>
        <taxon>Tracheophyta</taxon>
        <taxon>Spermatophyta</taxon>
        <taxon>Magnoliopsida</taxon>
        <taxon>eudicotyledons</taxon>
        <taxon>Gunneridae</taxon>
        <taxon>Pentapetalae</taxon>
        <taxon>asterids</taxon>
        <taxon>campanulids</taxon>
        <taxon>Asterales</taxon>
        <taxon>Asteraceae</taxon>
        <taxon>Asteroideae</taxon>
        <taxon>Anthemideae</taxon>
        <taxon>Artemisiinae</taxon>
        <taxon>Artemisia</taxon>
    </lineage>
</organism>
<dbReference type="InterPro" id="IPR020568">
    <property type="entry name" value="Ribosomal_Su5_D2-typ_SF"/>
</dbReference>
<dbReference type="GO" id="GO:0046872">
    <property type="term" value="F:metal ion binding"/>
    <property type="evidence" value="ECO:0007669"/>
    <property type="project" value="UniProtKB-KW"/>
</dbReference>
<evidence type="ECO:0000256" key="5">
    <source>
        <dbReference type="ARBA" id="ARBA00022723"/>
    </source>
</evidence>
<dbReference type="GO" id="GO:0047940">
    <property type="term" value="F:glucuronokinase activity"/>
    <property type="evidence" value="ECO:0007669"/>
    <property type="project" value="UniProtKB-EC"/>
</dbReference>
<comment type="function">
    <text evidence="15">Sugar-1-kinase with a strict substrate specificity for D-glucuronic acid and ATP. Involved in the biosynthesis of UDP-glucuronic acid (UDP-GlcA), providing nucleotide sugars for cell-wall polymers. May be also involved in a salvage pathway for glucuronic acid.</text>
</comment>
<keyword evidence="8" id="KW-0067">ATP-binding</keyword>
<dbReference type="SUPFAM" id="SSF54211">
    <property type="entry name" value="Ribosomal protein S5 domain 2-like"/>
    <property type="match status" value="2"/>
</dbReference>
<evidence type="ECO:0000256" key="14">
    <source>
        <dbReference type="ARBA" id="ARBA00051570"/>
    </source>
</evidence>
<dbReference type="Pfam" id="PF00288">
    <property type="entry name" value="GHMP_kinases_N"/>
    <property type="match status" value="1"/>
</dbReference>
<dbReference type="PRINTS" id="PR00959">
    <property type="entry name" value="MEVGALKINASE"/>
</dbReference>
<keyword evidence="11" id="KW-0119">Carbohydrate metabolism</keyword>
<dbReference type="FunFam" id="3.30.230.120:FF:000003">
    <property type="entry name" value="Probable glucuronokinase 2"/>
    <property type="match status" value="1"/>
</dbReference>
<evidence type="ECO:0000256" key="9">
    <source>
        <dbReference type="ARBA" id="ARBA00022842"/>
    </source>
</evidence>
<dbReference type="EMBL" id="PKPP01004472">
    <property type="protein sequence ID" value="PWA64188.1"/>
    <property type="molecule type" value="Genomic_DNA"/>
</dbReference>
<dbReference type="SUPFAM" id="SSF55060">
    <property type="entry name" value="GHMP Kinase, C-terminal domain"/>
    <property type="match status" value="1"/>
</dbReference>
<dbReference type="PANTHER" id="PTHR38710">
    <property type="entry name" value="WITH PUTATIVE URIDYL PYROPHOSPHORYLASE-RELATED"/>
    <property type="match status" value="1"/>
</dbReference>
<evidence type="ECO:0000256" key="4">
    <source>
        <dbReference type="ARBA" id="ARBA00022679"/>
    </source>
</evidence>
<evidence type="ECO:0000256" key="6">
    <source>
        <dbReference type="ARBA" id="ARBA00022741"/>
    </source>
</evidence>
<comment type="similarity">
    <text evidence="13">Belongs to the GHMP kinase family.</text>
</comment>
<evidence type="ECO:0000313" key="18">
    <source>
        <dbReference type="EMBL" id="PWA64188.1"/>
    </source>
</evidence>
<evidence type="ECO:0000259" key="17">
    <source>
        <dbReference type="Pfam" id="PF00288"/>
    </source>
</evidence>
<evidence type="ECO:0000256" key="3">
    <source>
        <dbReference type="ARBA" id="ARBA00001946"/>
    </source>
</evidence>
<evidence type="ECO:0000256" key="16">
    <source>
        <dbReference type="ARBA" id="ARBA00066368"/>
    </source>
</evidence>
<dbReference type="EC" id="2.7.1.43" evidence="16"/>
<comment type="cofactor">
    <cofactor evidence="2">
        <name>Co(2+)</name>
        <dbReference type="ChEBI" id="CHEBI:48828"/>
    </cofactor>
</comment>
<dbReference type="InterPro" id="IPR053034">
    <property type="entry name" value="Glucuronokinase-like"/>
</dbReference>
<dbReference type="Proteomes" id="UP000245207">
    <property type="component" value="Unassembled WGS sequence"/>
</dbReference>
<evidence type="ECO:0000313" key="19">
    <source>
        <dbReference type="Proteomes" id="UP000245207"/>
    </source>
</evidence>
<dbReference type="InterPro" id="IPR006204">
    <property type="entry name" value="GHMP_kinase_N_dom"/>
</dbReference>
<feature type="domain" description="GHMP kinase N-terminal" evidence="17">
    <location>
        <begin position="363"/>
        <end position="448"/>
    </location>
</feature>
<gene>
    <name evidence="18" type="ORF">CTI12_AA346970</name>
</gene>
<comment type="cofactor">
    <cofactor evidence="3">
        <name>Mg(2+)</name>
        <dbReference type="ChEBI" id="CHEBI:18420"/>
    </cofactor>
</comment>
<evidence type="ECO:0000256" key="12">
    <source>
        <dbReference type="ARBA" id="ARBA00023285"/>
    </source>
</evidence>
<keyword evidence="19" id="KW-1185">Reference proteome</keyword>
<keyword evidence="5" id="KW-0479">Metal-binding</keyword>
<comment type="caution">
    <text evidence="18">The sequence shown here is derived from an EMBL/GenBank/DDBJ whole genome shotgun (WGS) entry which is preliminary data.</text>
</comment>
<dbReference type="Gene3D" id="3.30.230.120">
    <property type="match status" value="1"/>
</dbReference>
<evidence type="ECO:0000256" key="15">
    <source>
        <dbReference type="ARBA" id="ARBA00057745"/>
    </source>
</evidence>
<evidence type="ECO:0000256" key="13">
    <source>
        <dbReference type="ARBA" id="ARBA00038121"/>
    </source>
</evidence>
<protein>
    <recommendedName>
        <fullName evidence="16">glucuronokinase</fullName>
        <ecNumber evidence="16">2.7.1.43</ecNumber>
    </recommendedName>
</protein>
<keyword evidence="9" id="KW-0460">Magnesium</keyword>
<dbReference type="OrthoDB" id="1924968at2759"/>